<dbReference type="EMBL" id="JACGWK010000487">
    <property type="protein sequence ID" value="KAL0298133.1"/>
    <property type="molecule type" value="Genomic_DNA"/>
</dbReference>
<proteinExistence type="predicted"/>
<organism evidence="1">
    <name type="scientific">Sesamum angustifolium</name>
    <dbReference type="NCBI Taxonomy" id="2727405"/>
    <lineage>
        <taxon>Eukaryota</taxon>
        <taxon>Viridiplantae</taxon>
        <taxon>Streptophyta</taxon>
        <taxon>Embryophyta</taxon>
        <taxon>Tracheophyta</taxon>
        <taxon>Spermatophyta</taxon>
        <taxon>Magnoliopsida</taxon>
        <taxon>eudicotyledons</taxon>
        <taxon>Gunneridae</taxon>
        <taxon>Pentapetalae</taxon>
        <taxon>asterids</taxon>
        <taxon>lamiids</taxon>
        <taxon>Lamiales</taxon>
        <taxon>Pedaliaceae</taxon>
        <taxon>Sesamum</taxon>
    </lineage>
</organism>
<evidence type="ECO:0000313" key="1">
    <source>
        <dbReference type="EMBL" id="KAL0298133.1"/>
    </source>
</evidence>
<gene>
    <name evidence="1" type="ORF">Sangu_3160100</name>
</gene>
<dbReference type="AlphaFoldDB" id="A0AAW2JWU1"/>
<sequence>MSASRFSTQSPRAWKRVKSSCISPFKVCILAFIVCTLASTICILASAVAACMAIDCARVRVYPPASRSVRRSPWIRPQCVLAPSLPLSDS</sequence>
<name>A0AAW2JWU1_9LAMI</name>
<accession>A0AAW2JWU1</accession>
<reference evidence="1" key="2">
    <citation type="journal article" date="2024" name="Plant">
        <title>Genomic evolution and insights into agronomic trait innovations of Sesamum species.</title>
        <authorList>
            <person name="Miao H."/>
            <person name="Wang L."/>
            <person name="Qu L."/>
            <person name="Liu H."/>
            <person name="Sun Y."/>
            <person name="Le M."/>
            <person name="Wang Q."/>
            <person name="Wei S."/>
            <person name="Zheng Y."/>
            <person name="Lin W."/>
            <person name="Duan Y."/>
            <person name="Cao H."/>
            <person name="Xiong S."/>
            <person name="Wang X."/>
            <person name="Wei L."/>
            <person name="Li C."/>
            <person name="Ma Q."/>
            <person name="Ju M."/>
            <person name="Zhao R."/>
            <person name="Li G."/>
            <person name="Mu C."/>
            <person name="Tian Q."/>
            <person name="Mei H."/>
            <person name="Zhang T."/>
            <person name="Gao T."/>
            <person name="Zhang H."/>
        </authorList>
    </citation>
    <scope>NUCLEOTIDE SEQUENCE</scope>
    <source>
        <strain evidence="1">G01</strain>
    </source>
</reference>
<reference evidence="1" key="1">
    <citation type="submission" date="2020-06" db="EMBL/GenBank/DDBJ databases">
        <authorList>
            <person name="Li T."/>
            <person name="Hu X."/>
            <person name="Zhang T."/>
            <person name="Song X."/>
            <person name="Zhang H."/>
            <person name="Dai N."/>
            <person name="Sheng W."/>
            <person name="Hou X."/>
            <person name="Wei L."/>
        </authorList>
    </citation>
    <scope>NUCLEOTIDE SEQUENCE</scope>
    <source>
        <strain evidence="1">G01</strain>
        <tissue evidence="1">Leaf</tissue>
    </source>
</reference>
<protein>
    <submittedName>
        <fullName evidence="1">Uncharacterized protein</fullName>
    </submittedName>
</protein>
<comment type="caution">
    <text evidence="1">The sequence shown here is derived from an EMBL/GenBank/DDBJ whole genome shotgun (WGS) entry which is preliminary data.</text>
</comment>